<dbReference type="STRING" id="349161.Dred_0054"/>
<dbReference type="PIRSF" id="PIRSF005690">
    <property type="entry name" value="GerBA"/>
    <property type="match status" value="1"/>
</dbReference>
<dbReference type="Pfam" id="PF03323">
    <property type="entry name" value="GerA"/>
    <property type="match status" value="1"/>
</dbReference>
<organism evidence="5 6">
    <name type="scientific">Desulforamulus reducens (strain ATCC BAA-1160 / DSM 100696 / MI-1)</name>
    <name type="common">Desulfotomaculum reducens</name>
    <dbReference type="NCBI Taxonomy" id="349161"/>
    <lineage>
        <taxon>Bacteria</taxon>
        <taxon>Bacillati</taxon>
        <taxon>Bacillota</taxon>
        <taxon>Clostridia</taxon>
        <taxon>Eubacteriales</taxon>
        <taxon>Peptococcaceae</taxon>
        <taxon>Desulforamulus</taxon>
    </lineage>
</organism>
<dbReference type="PANTHER" id="PTHR22550">
    <property type="entry name" value="SPORE GERMINATION PROTEIN"/>
    <property type="match status" value="1"/>
</dbReference>
<dbReference type="Proteomes" id="UP000001556">
    <property type="component" value="Chromosome"/>
</dbReference>
<keyword evidence="4" id="KW-0812">Transmembrane</keyword>
<feature type="transmembrane region" description="Helical" evidence="4">
    <location>
        <begin position="332"/>
        <end position="354"/>
    </location>
</feature>
<evidence type="ECO:0000256" key="4">
    <source>
        <dbReference type="SAM" id="Phobius"/>
    </source>
</evidence>
<dbReference type="InterPro" id="IPR050768">
    <property type="entry name" value="UPF0353/GerABKA_families"/>
</dbReference>
<protein>
    <submittedName>
        <fullName evidence="5">GerA spore germination protein</fullName>
    </submittedName>
</protein>
<accession>A4J0K1</accession>
<dbReference type="RefSeq" id="WP_011876448.1">
    <property type="nucleotide sequence ID" value="NC_009253.1"/>
</dbReference>
<evidence type="ECO:0000313" key="5">
    <source>
        <dbReference type="EMBL" id="ABO48604.1"/>
    </source>
</evidence>
<dbReference type="KEGG" id="drm:Dred_0054"/>
<evidence type="ECO:0000256" key="1">
    <source>
        <dbReference type="ARBA" id="ARBA00005278"/>
    </source>
</evidence>
<feature type="transmembrane region" description="Helical" evidence="4">
    <location>
        <begin position="424"/>
        <end position="447"/>
    </location>
</feature>
<feature type="transmembrane region" description="Helical" evidence="4">
    <location>
        <begin position="459"/>
        <end position="482"/>
    </location>
</feature>
<proteinExistence type="inferred from homology"/>
<dbReference type="HOGENOM" id="CLU_021639_4_1_9"/>
<gene>
    <name evidence="5" type="ordered locus">Dred_0054</name>
</gene>
<dbReference type="eggNOG" id="COG0697">
    <property type="taxonomic scope" value="Bacteria"/>
</dbReference>
<feature type="region of interest" description="Disordered" evidence="3">
    <location>
        <begin position="1"/>
        <end position="36"/>
    </location>
</feature>
<name>A4J0K1_DESRM</name>
<evidence type="ECO:0000313" key="6">
    <source>
        <dbReference type="Proteomes" id="UP000001556"/>
    </source>
</evidence>
<dbReference type="AlphaFoldDB" id="A4J0K1"/>
<dbReference type="EMBL" id="CP000612">
    <property type="protein sequence ID" value="ABO48604.1"/>
    <property type="molecule type" value="Genomic_DNA"/>
</dbReference>
<comment type="similarity">
    <text evidence="1">Belongs to the GerABKA family.</text>
</comment>
<keyword evidence="2 4" id="KW-0472">Membrane</keyword>
<dbReference type="InterPro" id="IPR004995">
    <property type="entry name" value="Spore_Ger"/>
</dbReference>
<evidence type="ECO:0000256" key="2">
    <source>
        <dbReference type="ARBA" id="ARBA00023136"/>
    </source>
</evidence>
<dbReference type="GO" id="GO:0016020">
    <property type="term" value="C:membrane"/>
    <property type="evidence" value="ECO:0007669"/>
    <property type="project" value="InterPro"/>
</dbReference>
<keyword evidence="6" id="KW-1185">Reference proteome</keyword>
<keyword evidence="4" id="KW-1133">Transmembrane helix</keyword>
<dbReference type="GO" id="GO:0009847">
    <property type="term" value="P:spore germination"/>
    <property type="evidence" value="ECO:0007669"/>
    <property type="project" value="InterPro"/>
</dbReference>
<dbReference type="PANTHER" id="PTHR22550:SF5">
    <property type="entry name" value="LEUCINE ZIPPER PROTEIN 4"/>
    <property type="match status" value="1"/>
</dbReference>
<sequence length="544" mass="60380">MAFFQSLKNLGAAKKRKKPSPPGQDKPGENINPTQPYTREELISLKVDHNLNRNLNHINNLLGHNADYVQRKFVLGHDQTLEAAIIFLDSMIDPALLGGEIMKPLLEPRLKDSSGSEMLKLLTNGGLISRAQMETFNHFQGVVSNVLTGEVALFVEGFAHCFIISSKGYKSRSIPEPHYENAVRGPREAFVENISINISLLRKRLVTPNLVFENITLGKISSTNISIVYIKGLASEGLIEEVRERLRRIETDAILESGYLESFIVDNPRSPFPQLGNTERPDRVAGDLLEGRVAILTDTTPLVLIAPGELMSFLQTSEDYYTKYQWSTFVRWLRFFSLFLALTLPSLYIAITTFHQEMLPTTLFVSVAAARKGVPFPAVVEALIMEVLFETIREAAIRLPANISNTISIVGALVLGQAAVQANIVSPLMIIIVAATGVASFTIPQYSLSTAVRLIRFPLMLLSAVLGLFGLMVGLLAVLLHLCSLRSFGVPYLSPIAPFNWDGIKDTLLRSAHWSKVNRPQELVQRNRQRMKENLQPGTPDKLG</sequence>
<reference evidence="5 6" key="1">
    <citation type="submission" date="2007-03" db="EMBL/GenBank/DDBJ databases">
        <title>Complete sequence of Desulfotomaculum reducens MI-1.</title>
        <authorList>
            <consortium name="US DOE Joint Genome Institute"/>
            <person name="Copeland A."/>
            <person name="Lucas S."/>
            <person name="Lapidus A."/>
            <person name="Barry K."/>
            <person name="Detter J.C."/>
            <person name="Glavina del Rio T."/>
            <person name="Hammon N."/>
            <person name="Israni S."/>
            <person name="Dalin E."/>
            <person name="Tice H."/>
            <person name="Pitluck S."/>
            <person name="Sims D."/>
            <person name="Brettin T."/>
            <person name="Bruce D."/>
            <person name="Han C."/>
            <person name="Tapia R."/>
            <person name="Schmutz J."/>
            <person name="Larimer F."/>
            <person name="Land M."/>
            <person name="Hauser L."/>
            <person name="Kyrpides N."/>
            <person name="Kim E."/>
            <person name="Tebo B.M."/>
            <person name="Richardson P."/>
        </authorList>
    </citation>
    <scope>NUCLEOTIDE SEQUENCE [LARGE SCALE GENOMIC DNA]</scope>
    <source>
        <strain evidence="5 6">MI-1</strain>
    </source>
</reference>
<dbReference type="OrthoDB" id="1726708at2"/>
<evidence type="ECO:0000256" key="3">
    <source>
        <dbReference type="SAM" id="MobiDB-lite"/>
    </source>
</evidence>